<dbReference type="Gene3D" id="3.90.660.20">
    <property type="entry name" value="Protoporphyrinogen oxidase, mitochondrial, domain 2"/>
    <property type="match status" value="1"/>
</dbReference>
<gene>
    <name evidence="13" type="primary">hemG</name>
    <name evidence="13" type="ORF">GK047_07715</name>
</gene>
<organism evidence="13">
    <name type="scientific">Paenibacillus sp. SYP-B3998</name>
    <dbReference type="NCBI Taxonomy" id="2678564"/>
    <lineage>
        <taxon>Bacteria</taxon>
        <taxon>Bacillati</taxon>
        <taxon>Bacillota</taxon>
        <taxon>Bacilli</taxon>
        <taxon>Bacillales</taxon>
        <taxon>Paenibacillaceae</taxon>
        <taxon>Paenibacillus</taxon>
    </lineage>
</organism>
<keyword evidence="11" id="KW-0963">Cytoplasm</keyword>
<comment type="function">
    <text evidence="11">Involved in coproporphyrin-dependent heme b biosynthesis. Catalyzes the oxidation of coproporphyrinogen III to coproporphyrin III.</text>
</comment>
<dbReference type="AlphaFoldDB" id="A0A6G3ZWC9"/>
<evidence type="ECO:0000256" key="10">
    <source>
        <dbReference type="ARBA" id="ARBA00023133"/>
    </source>
</evidence>
<keyword evidence="9 11" id="KW-0560">Oxidoreductase</keyword>
<comment type="cofactor">
    <cofactor evidence="2 11">
        <name>FAD</name>
        <dbReference type="ChEBI" id="CHEBI:57692"/>
    </cofactor>
</comment>
<evidence type="ECO:0000256" key="6">
    <source>
        <dbReference type="ARBA" id="ARBA00019046"/>
    </source>
</evidence>
<dbReference type="InterPro" id="IPR050464">
    <property type="entry name" value="Zeta_carotene_desat/Oxidored"/>
</dbReference>
<comment type="catalytic activity">
    <reaction evidence="1">
        <text>coproporphyrinogen III + 3 O2 = coproporphyrin III + 3 H2O2</text>
        <dbReference type="Rhea" id="RHEA:43436"/>
        <dbReference type="ChEBI" id="CHEBI:15379"/>
        <dbReference type="ChEBI" id="CHEBI:16240"/>
        <dbReference type="ChEBI" id="CHEBI:57309"/>
        <dbReference type="ChEBI" id="CHEBI:131725"/>
        <dbReference type="EC" id="1.3.3.15"/>
    </reaction>
    <physiologicalReaction direction="left-to-right" evidence="1">
        <dbReference type="Rhea" id="RHEA:43437"/>
    </physiologicalReaction>
</comment>
<accession>A0A6G3ZWC9</accession>
<sequence length="487" mass="53239">MKAKHIVVIGGGITGLTAAYELHKRFASIGQAIQITLLEKSNKLGGAIQTLKRDGFVIEKGPDSFLARKPVVLNLSKELGLVNDLTGLSPTASKSSIYMNGKLHPMPAGLAMGIPTQIKPFVGTSLLSLSGKARASLDFLLPRKDKPGDESLGSLIERRLGKEVADRLVGPILAGIYAGDLNLLSTAATFPQLLDMEEKHRSLILGMLSSRSKQQTKTPNSVGVELPPHLRSSMFLTYKGGLCTLVDHLNEELRRAGTLISLNSLVETISLQQEGYEIRLASGAQLTTDGIILSAPAEQASHVLQGASQRIFGALRQIPSVSVANVVMAFDQAQFKKPLQGSGFVVPRHEGLLITACTWTSVKWNHTAPKGKVLIRAYLGRWGDQTHLQLNDFELKQRVIKDLVRILGERVSPLFTEITRHTEAMSQYLVGHMERLRDIEEELHTLYPNLIIAGRSYRGVGIPDCIAQGKDAAERLFQQLHVESYTN</sequence>
<evidence type="ECO:0000256" key="1">
    <source>
        <dbReference type="ARBA" id="ARBA00001755"/>
    </source>
</evidence>
<comment type="similarity">
    <text evidence="4 11">Belongs to the protoporphyrinogen/coproporphyrinogen oxidase family. Coproporphyrinogen III oxidase subfamily.</text>
</comment>
<dbReference type="Gene3D" id="1.10.3110.10">
    <property type="entry name" value="protoporphyrinogen ix oxidase, domain 3"/>
    <property type="match status" value="1"/>
</dbReference>
<evidence type="ECO:0000259" key="12">
    <source>
        <dbReference type="Pfam" id="PF01593"/>
    </source>
</evidence>
<dbReference type="GO" id="GO:0004729">
    <property type="term" value="F:oxygen-dependent protoporphyrinogen oxidase activity"/>
    <property type="evidence" value="ECO:0007669"/>
    <property type="project" value="UniProtKB-UniRule"/>
</dbReference>
<dbReference type="SUPFAM" id="SSF54373">
    <property type="entry name" value="FAD-linked reductases, C-terminal domain"/>
    <property type="match status" value="1"/>
</dbReference>
<evidence type="ECO:0000256" key="2">
    <source>
        <dbReference type="ARBA" id="ARBA00001974"/>
    </source>
</evidence>
<evidence type="ECO:0000256" key="11">
    <source>
        <dbReference type="RuleBase" id="RU364052"/>
    </source>
</evidence>
<dbReference type="EMBL" id="JAAIKC010000001">
    <property type="protein sequence ID" value="NEW05899.1"/>
    <property type="molecule type" value="Genomic_DNA"/>
</dbReference>
<dbReference type="PANTHER" id="PTHR42923">
    <property type="entry name" value="PROTOPORPHYRINOGEN OXIDASE"/>
    <property type="match status" value="1"/>
</dbReference>
<dbReference type="EC" id="1.3.3.15" evidence="5 11"/>
<evidence type="ECO:0000256" key="3">
    <source>
        <dbReference type="ARBA" id="ARBA00004744"/>
    </source>
</evidence>
<dbReference type="GO" id="GO:0005737">
    <property type="term" value="C:cytoplasm"/>
    <property type="evidence" value="ECO:0007669"/>
    <property type="project" value="UniProtKB-SubCell"/>
</dbReference>
<comment type="subcellular location">
    <subcellularLocation>
        <location evidence="11">Cytoplasm</location>
    </subcellularLocation>
</comment>
<dbReference type="SUPFAM" id="SSF51905">
    <property type="entry name" value="FAD/NAD(P)-binding domain"/>
    <property type="match status" value="1"/>
</dbReference>
<name>A0A6G3ZWC9_9BACL</name>
<evidence type="ECO:0000256" key="9">
    <source>
        <dbReference type="ARBA" id="ARBA00023002"/>
    </source>
</evidence>
<evidence type="ECO:0000256" key="8">
    <source>
        <dbReference type="ARBA" id="ARBA00022827"/>
    </source>
</evidence>
<evidence type="ECO:0000256" key="5">
    <source>
        <dbReference type="ARBA" id="ARBA00012402"/>
    </source>
</evidence>
<dbReference type="GO" id="GO:0006783">
    <property type="term" value="P:heme biosynthetic process"/>
    <property type="evidence" value="ECO:0007669"/>
    <property type="project" value="UniProtKB-UniRule"/>
</dbReference>
<reference evidence="13" key="1">
    <citation type="submission" date="2020-02" db="EMBL/GenBank/DDBJ databases">
        <authorList>
            <person name="Shen X.-R."/>
            <person name="Zhang Y.-X."/>
        </authorList>
    </citation>
    <scope>NUCLEOTIDE SEQUENCE</scope>
    <source>
        <strain evidence="13">SYP-B3998</strain>
    </source>
</reference>
<dbReference type="InterPro" id="IPR004572">
    <property type="entry name" value="Protoporphyrinogen_oxidase"/>
</dbReference>
<comment type="caution">
    <text evidence="13">The sequence shown here is derived from an EMBL/GenBank/DDBJ whole genome shotgun (WGS) entry which is preliminary data.</text>
</comment>
<proteinExistence type="inferred from homology"/>
<keyword evidence="7 11" id="KW-0285">Flavoprotein</keyword>
<dbReference type="Pfam" id="PF01593">
    <property type="entry name" value="Amino_oxidase"/>
    <property type="match status" value="1"/>
</dbReference>
<dbReference type="NCBIfam" id="TIGR00562">
    <property type="entry name" value="proto_IX_ox"/>
    <property type="match status" value="1"/>
</dbReference>
<dbReference type="InterPro" id="IPR002937">
    <property type="entry name" value="Amino_oxidase"/>
</dbReference>
<evidence type="ECO:0000313" key="13">
    <source>
        <dbReference type="EMBL" id="NEW05899.1"/>
    </source>
</evidence>
<dbReference type="UniPathway" id="UPA00252"/>
<keyword evidence="8 11" id="KW-0274">FAD</keyword>
<feature type="domain" description="Amine oxidase" evidence="12">
    <location>
        <begin position="13"/>
        <end position="476"/>
    </location>
</feature>
<dbReference type="Gene3D" id="3.50.50.60">
    <property type="entry name" value="FAD/NAD(P)-binding domain"/>
    <property type="match status" value="1"/>
</dbReference>
<dbReference type="InterPro" id="IPR036188">
    <property type="entry name" value="FAD/NAD-bd_sf"/>
</dbReference>
<dbReference type="RefSeq" id="WP_163943388.1">
    <property type="nucleotide sequence ID" value="NZ_JAAIKC010000001.1"/>
</dbReference>
<keyword evidence="10 11" id="KW-0350">Heme biosynthesis</keyword>
<evidence type="ECO:0000256" key="4">
    <source>
        <dbReference type="ARBA" id="ARBA00008310"/>
    </source>
</evidence>
<comment type="pathway">
    <text evidence="3 11">Porphyrin-containing compound metabolism; protoheme biosynthesis.</text>
</comment>
<evidence type="ECO:0000256" key="7">
    <source>
        <dbReference type="ARBA" id="ARBA00022630"/>
    </source>
</evidence>
<dbReference type="PANTHER" id="PTHR42923:SF3">
    <property type="entry name" value="PROTOPORPHYRINOGEN OXIDASE"/>
    <property type="match status" value="1"/>
</dbReference>
<protein>
    <recommendedName>
        <fullName evidence="6 11">Coproporphyrinogen III oxidase</fullName>
        <ecNumber evidence="5 11">1.3.3.15</ecNumber>
    </recommendedName>
</protein>